<organism evidence="1 2">
    <name type="scientific">Lasiosphaeris hirsuta</name>
    <dbReference type="NCBI Taxonomy" id="260670"/>
    <lineage>
        <taxon>Eukaryota</taxon>
        <taxon>Fungi</taxon>
        <taxon>Dikarya</taxon>
        <taxon>Ascomycota</taxon>
        <taxon>Pezizomycotina</taxon>
        <taxon>Sordariomycetes</taxon>
        <taxon>Sordariomycetidae</taxon>
        <taxon>Sordariales</taxon>
        <taxon>Lasiosphaeriaceae</taxon>
        <taxon>Lasiosphaeris</taxon>
    </lineage>
</organism>
<gene>
    <name evidence="1" type="ORF">B0H67DRAFT_640502</name>
</gene>
<reference evidence="1" key="1">
    <citation type="submission" date="2023-06" db="EMBL/GenBank/DDBJ databases">
        <title>Genome-scale phylogeny and comparative genomics of the fungal order Sordariales.</title>
        <authorList>
            <consortium name="Lawrence Berkeley National Laboratory"/>
            <person name="Hensen N."/>
            <person name="Bonometti L."/>
            <person name="Westerberg I."/>
            <person name="Brannstrom I.O."/>
            <person name="Guillou S."/>
            <person name="Cros-Aarteil S."/>
            <person name="Calhoun S."/>
            <person name="Haridas S."/>
            <person name="Kuo A."/>
            <person name="Mondo S."/>
            <person name="Pangilinan J."/>
            <person name="Riley R."/>
            <person name="Labutti K."/>
            <person name="Andreopoulos B."/>
            <person name="Lipzen A."/>
            <person name="Chen C."/>
            <person name="Yanf M."/>
            <person name="Daum C."/>
            <person name="Ng V."/>
            <person name="Clum A."/>
            <person name="Steindorff A."/>
            <person name="Ohm R."/>
            <person name="Martin F."/>
            <person name="Silar P."/>
            <person name="Natvig D."/>
            <person name="Lalanne C."/>
            <person name="Gautier V."/>
            <person name="Ament-Velasquez S.L."/>
            <person name="Kruys A."/>
            <person name="Hutchinson M.I."/>
            <person name="Powell A.J."/>
            <person name="Barry K."/>
            <person name="Miller A.N."/>
            <person name="Grigoriev I.V."/>
            <person name="Debuchy R."/>
            <person name="Gladieux P."/>
            <person name="Thoren M.H."/>
            <person name="Johannesson H."/>
        </authorList>
    </citation>
    <scope>NUCLEOTIDE SEQUENCE</scope>
    <source>
        <strain evidence="1">SMH4607-1</strain>
    </source>
</reference>
<accession>A0AA40BE37</accession>
<evidence type="ECO:0000313" key="1">
    <source>
        <dbReference type="EMBL" id="KAK0732203.1"/>
    </source>
</evidence>
<dbReference type="EMBL" id="JAUKUA010000001">
    <property type="protein sequence ID" value="KAK0732203.1"/>
    <property type="molecule type" value="Genomic_DNA"/>
</dbReference>
<name>A0AA40BE37_9PEZI</name>
<dbReference type="Proteomes" id="UP001172102">
    <property type="component" value="Unassembled WGS sequence"/>
</dbReference>
<dbReference type="AlphaFoldDB" id="A0AA40BE37"/>
<evidence type="ECO:0000313" key="2">
    <source>
        <dbReference type="Proteomes" id="UP001172102"/>
    </source>
</evidence>
<evidence type="ECO:0008006" key="3">
    <source>
        <dbReference type="Google" id="ProtNLM"/>
    </source>
</evidence>
<proteinExistence type="predicted"/>
<sequence length="129" mass="14370">MSAAMNPDDSENVAQPKVISIHPDGDVVLIVGNVFRAMLEPPWVESQNLSNKSPKEIAIPEDDPNAMRALCCIVHFRNDLVPNIKAKDMEPPKILQLVVAADKYDMTSALEYFMQTDVEEQTDESKMAI</sequence>
<dbReference type="Gene3D" id="3.30.710.10">
    <property type="entry name" value="Potassium Channel Kv1.1, Chain A"/>
    <property type="match status" value="1"/>
</dbReference>
<dbReference type="InterPro" id="IPR011333">
    <property type="entry name" value="SKP1/BTB/POZ_sf"/>
</dbReference>
<protein>
    <recommendedName>
        <fullName evidence="3">BTB/POZ domain-containing protein</fullName>
    </recommendedName>
</protein>
<comment type="caution">
    <text evidence="1">The sequence shown here is derived from an EMBL/GenBank/DDBJ whole genome shotgun (WGS) entry which is preliminary data.</text>
</comment>
<keyword evidence="2" id="KW-1185">Reference proteome</keyword>